<dbReference type="InterPro" id="IPR036271">
    <property type="entry name" value="Tet_transcr_reg_TetR-rel_C_sf"/>
</dbReference>
<dbReference type="InterPro" id="IPR009057">
    <property type="entry name" value="Homeodomain-like_sf"/>
</dbReference>
<feature type="domain" description="HTH tetR-type" evidence="3">
    <location>
        <begin position="10"/>
        <end position="70"/>
    </location>
</feature>
<evidence type="ECO:0000259" key="3">
    <source>
        <dbReference type="PROSITE" id="PS50977"/>
    </source>
</evidence>
<dbReference type="AlphaFoldDB" id="A0A9X3TSQ2"/>
<dbReference type="Gene3D" id="1.10.357.10">
    <property type="entry name" value="Tetracycline Repressor, domain 2"/>
    <property type="match status" value="1"/>
</dbReference>
<evidence type="ECO:0000256" key="1">
    <source>
        <dbReference type="ARBA" id="ARBA00023125"/>
    </source>
</evidence>
<dbReference type="GO" id="GO:0003677">
    <property type="term" value="F:DNA binding"/>
    <property type="evidence" value="ECO:0007669"/>
    <property type="project" value="UniProtKB-UniRule"/>
</dbReference>
<dbReference type="PANTHER" id="PTHR30328">
    <property type="entry name" value="TRANSCRIPTIONAL REPRESSOR"/>
    <property type="match status" value="1"/>
</dbReference>
<keyword evidence="5" id="KW-1185">Reference proteome</keyword>
<dbReference type="Pfam" id="PF00440">
    <property type="entry name" value="TetR_N"/>
    <property type="match status" value="1"/>
</dbReference>
<evidence type="ECO:0000256" key="2">
    <source>
        <dbReference type="PROSITE-ProRule" id="PRU00335"/>
    </source>
</evidence>
<proteinExistence type="predicted"/>
<dbReference type="SUPFAM" id="SSF46689">
    <property type="entry name" value="Homeodomain-like"/>
    <property type="match status" value="1"/>
</dbReference>
<dbReference type="PANTHER" id="PTHR30328:SF54">
    <property type="entry name" value="HTH-TYPE TRANSCRIPTIONAL REPRESSOR SCO4008"/>
    <property type="match status" value="1"/>
</dbReference>
<accession>A0A9X3TSQ2</accession>
<dbReference type="PRINTS" id="PR00455">
    <property type="entry name" value="HTHTETR"/>
</dbReference>
<evidence type="ECO:0000313" key="5">
    <source>
        <dbReference type="Proteomes" id="UP001151071"/>
    </source>
</evidence>
<sequence>MISKFLSLETEKRERMLNAAMKEFAEKGFAHASTNEIVKEANISKGLLFHYFRNKKDLFLFLYDYVLELLMNELVEKMDVTEKDLVNRLRQWAQLKMDLIKKHPDMFQFILAAQREEAPEVKHELERKNKDIIAKGYAVLFEDIDTSRFKEGIDIQRAIQMMIWTLEGFSAQEQQKVKSLSLRPDYYDEVLAETEKYLDLFTTCFYR</sequence>
<dbReference type="RefSeq" id="WP_065067821.1">
    <property type="nucleotide sequence ID" value="NZ_JAPYYP010000028.1"/>
</dbReference>
<dbReference type="PROSITE" id="PS01081">
    <property type="entry name" value="HTH_TETR_1"/>
    <property type="match status" value="1"/>
</dbReference>
<protein>
    <submittedName>
        <fullName evidence="4">TetR/AcrR family transcriptional regulator</fullName>
    </submittedName>
</protein>
<dbReference type="Proteomes" id="UP001151071">
    <property type="component" value="Unassembled WGS sequence"/>
</dbReference>
<dbReference type="Gene3D" id="1.10.10.60">
    <property type="entry name" value="Homeodomain-like"/>
    <property type="match status" value="1"/>
</dbReference>
<dbReference type="InterPro" id="IPR023772">
    <property type="entry name" value="DNA-bd_HTH_TetR-type_CS"/>
</dbReference>
<dbReference type="SUPFAM" id="SSF48498">
    <property type="entry name" value="Tetracyclin repressor-like, C-terminal domain"/>
    <property type="match status" value="1"/>
</dbReference>
<evidence type="ECO:0000313" key="4">
    <source>
        <dbReference type="EMBL" id="MDA5110256.1"/>
    </source>
</evidence>
<comment type="caution">
    <text evidence="4">The sequence shown here is derived from an EMBL/GenBank/DDBJ whole genome shotgun (WGS) entry which is preliminary data.</text>
</comment>
<dbReference type="GO" id="GO:0006355">
    <property type="term" value="P:regulation of DNA-templated transcription"/>
    <property type="evidence" value="ECO:0007669"/>
    <property type="project" value="UniProtKB-ARBA"/>
</dbReference>
<organism evidence="4 5">
    <name type="scientific">Brevibacillus thermoruber</name>
    <dbReference type="NCBI Taxonomy" id="33942"/>
    <lineage>
        <taxon>Bacteria</taxon>
        <taxon>Bacillati</taxon>
        <taxon>Bacillota</taxon>
        <taxon>Bacilli</taxon>
        <taxon>Bacillales</taxon>
        <taxon>Paenibacillaceae</taxon>
        <taxon>Brevibacillus</taxon>
    </lineage>
</organism>
<feature type="DNA-binding region" description="H-T-H motif" evidence="2">
    <location>
        <begin position="33"/>
        <end position="52"/>
    </location>
</feature>
<dbReference type="InterPro" id="IPR050109">
    <property type="entry name" value="HTH-type_TetR-like_transc_reg"/>
</dbReference>
<name>A0A9X3TSQ2_9BACL</name>
<dbReference type="PROSITE" id="PS50977">
    <property type="entry name" value="HTH_TETR_2"/>
    <property type="match status" value="1"/>
</dbReference>
<dbReference type="EMBL" id="JAPYYP010000028">
    <property type="protein sequence ID" value="MDA5110256.1"/>
    <property type="molecule type" value="Genomic_DNA"/>
</dbReference>
<reference evidence="4" key="1">
    <citation type="submission" date="2022-12" db="EMBL/GenBank/DDBJ databases">
        <title>Draft genome sequence of the thermophilic strain Brevibacillus thermoruber HT42, isolated from Los Humeros, Puebla, Mexico, with biotechnological potential.</title>
        <authorList>
            <person name="Lara Sanchez J."/>
            <person name="Solis Palacios R."/>
            <person name="Bustos Baena A.S."/>
            <person name="Ruz Baez A.E."/>
            <person name="Espinosa Luna G."/>
            <person name="Oliart Ros R.M."/>
        </authorList>
    </citation>
    <scope>NUCLEOTIDE SEQUENCE</scope>
    <source>
        <strain evidence="4">HT42</strain>
    </source>
</reference>
<keyword evidence="1 2" id="KW-0238">DNA-binding</keyword>
<gene>
    <name evidence="4" type="ORF">O3V59_17955</name>
</gene>
<dbReference type="InterPro" id="IPR001647">
    <property type="entry name" value="HTH_TetR"/>
</dbReference>